<dbReference type="InterPro" id="IPR002201">
    <property type="entry name" value="Glyco_trans_9"/>
</dbReference>
<dbReference type="SUPFAM" id="SSF53756">
    <property type="entry name" value="UDP-Glycosyltransferase/glycogen phosphorylase"/>
    <property type="match status" value="1"/>
</dbReference>
<dbReference type="GO" id="GO:0005829">
    <property type="term" value="C:cytosol"/>
    <property type="evidence" value="ECO:0007669"/>
    <property type="project" value="TreeGrafter"/>
</dbReference>
<keyword evidence="1" id="KW-0328">Glycosyltransferase</keyword>
<dbReference type="Proteomes" id="UP000293671">
    <property type="component" value="Unassembled WGS sequence"/>
</dbReference>
<dbReference type="PANTHER" id="PTHR30160:SF1">
    <property type="entry name" value="LIPOPOLYSACCHARIDE 1,2-N-ACETYLGLUCOSAMINETRANSFERASE-RELATED"/>
    <property type="match status" value="1"/>
</dbReference>
<keyword evidence="2 3" id="KW-0808">Transferase</keyword>
<gene>
    <name evidence="3" type="ORF">EV670_1063</name>
</gene>
<evidence type="ECO:0000313" key="4">
    <source>
        <dbReference type="Proteomes" id="UP000293671"/>
    </source>
</evidence>
<evidence type="ECO:0000256" key="1">
    <source>
        <dbReference type="ARBA" id="ARBA00022676"/>
    </source>
</evidence>
<proteinExistence type="predicted"/>
<evidence type="ECO:0000313" key="3">
    <source>
        <dbReference type="EMBL" id="RZU03032.1"/>
    </source>
</evidence>
<sequence length="392" mass="43011">MSITAPTASQPFRLARPPRRVLLICLRRLGDVLLTTPLIRSLRRAWPEARIEVLVQAGAAAVLEGNPDIDRVIVEPDDDHRLARLGLAMRLARRYDLAISTLYNDRPHLYSLLAGRRRVNIVPPANEPGAARKRWLSHGWCELGLGRLHAVDQYLELADLMGVERVPEVVPPSTTDQSGLESLLGTRWREQPLAVLHPSPMYRYKAWTDAGWRAAIQHLVQSHGLRVVLSGGPGPAERQRIETILQGLPPAVAAQVTSAAGRLSFAELAELLRSARLYLGPDTSVTHLAAACGTPTVALFGPSHPIAWGPWPRHAGIAPGHSPWQMKSPLQQLGNVWLVQGEGDCVPCLQEGCERRLDSYARCLDELDAVRVAQVLDRALEPAPGATAHEPR</sequence>
<dbReference type="GO" id="GO:0008713">
    <property type="term" value="F:ADP-heptose-lipopolysaccharide heptosyltransferase activity"/>
    <property type="evidence" value="ECO:0007669"/>
    <property type="project" value="TreeGrafter"/>
</dbReference>
<dbReference type="PANTHER" id="PTHR30160">
    <property type="entry name" value="TETRAACYLDISACCHARIDE 4'-KINASE-RELATED"/>
    <property type="match status" value="1"/>
</dbReference>
<dbReference type="InterPro" id="IPR051199">
    <property type="entry name" value="LPS_LOS_Heptosyltrfase"/>
</dbReference>
<comment type="caution">
    <text evidence="3">The sequence shown here is derived from an EMBL/GenBank/DDBJ whole genome shotgun (WGS) entry which is preliminary data.</text>
</comment>
<dbReference type="Pfam" id="PF01075">
    <property type="entry name" value="Glyco_transf_9"/>
    <property type="match status" value="1"/>
</dbReference>
<dbReference type="EMBL" id="SHKP01000004">
    <property type="protein sequence ID" value="RZU03032.1"/>
    <property type="molecule type" value="Genomic_DNA"/>
</dbReference>
<organism evidence="3 4">
    <name type="scientific">Rivibacter subsaxonicus</name>
    <dbReference type="NCBI Taxonomy" id="457575"/>
    <lineage>
        <taxon>Bacteria</taxon>
        <taxon>Pseudomonadati</taxon>
        <taxon>Pseudomonadota</taxon>
        <taxon>Betaproteobacteria</taxon>
        <taxon>Burkholderiales</taxon>
        <taxon>Rivibacter</taxon>
    </lineage>
</organism>
<protein>
    <submittedName>
        <fullName evidence="3">Heptosyltransferase-3</fullName>
    </submittedName>
</protein>
<dbReference type="GO" id="GO:0009244">
    <property type="term" value="P:lipopolysaccharide core region biosynthetic process"/>
    <property type="evidence" value="ECO:0007669"/>
    <property type="project" value="TreeGrafter"/>
</dbReference>
<dbReference type="AlphaFoldDB" id="A0A4Q7W197"/>
<dbReference type="CDD" id="cd03789">
    <property type="entry name" value="GT9_LPS_heptosyltransferase"/>
    <property type="match status" value="1"/>
</dbReference>
<reference evidence="3 4" key="1">
    <citation type="submission" date="2019-02" db="EMBL/GenBank/DDBJ databases">
        <title>Genomic Encyclopedia of Type Strains, Phase IV (KMG-IV): sequencing the most valuable type-strain genomes for metagenomic binning, comparative biology and taxonomic classification.</title>
        <authorList>
            <person name="Goeker M."/>
        </authorList>
    </citation>
    <scope>NUCLEOTIDE SEQUENCE [LARGE SCALE GENOMIC DNA]</scope>
    <source>
        <strain evidence="3 4">DSM 19570</strain>
    </source>
</reference>
<name>A0A4Q7W197_9BURK</name>
<dbReference type="Gene3D" id="3.40.50.2000">
    <property type="entry name" value="Glycogen Phosphorylase B"/>
    <property type="match status" value="2"/>
</dbReference>
<evidence type="ECO:0000256" key="2">
    <source>
        <dbReference type="ARBA" id="ARBA00022679"/>
    </source>
</evidence>
<keyword evidence="4" id="KW-1185">Reference proteome</keyword>
<dbReference type="RefSeq" id="WP_165393244.1">
    <property type="nucleotide sequence ID" value="NZ_SHKP01000004.1"/>
</dbReference>
<accession>A0A4Q7W197</accession>